<reference evidence="2 3" key="1">
    <citation type="submission" date="2020-08" db="EMBL/GenBank/DDBJ databases">
        <title>Genomic Encyclopedia of Type Strains, Phase IV (KMG-IV): sequencing the most valuable type-strain genomes for metagenomic binning, comparative biology and taxonomic classification.</title>
        <authorList>
            <person name="Goeker M."/>
        </authorList>
    </citation>
    <scope>NUCLEOTIDE SEQUENCE [LARGE SCALE GENOMIC DNA]</scope>
    <source>
        <strain evidence="2 3">DSM 105721</strain>
    </source>
</reference>
<keyword evidence="2" id="KW-0240">DNA-directed RNA polymerase</keyword>
<dbReference type="GO" id="GO:0003677">
    <property type="term" value="F:DNA binding"/>
    <property type="evidence" value="ECO:0007669"/>
    <property type="project" value="InterPro"/>
</dbReference>
<organism evidence="2 3">
    <name type="scientific">Butyricimonas faecihominis</name>
    <dbReference type="NCBI Taxonomy" id="1472416"/>
    <lineage>
        <taxon>Bacteria</taxon>
        <taxon>Pseudomonadati</taxon>
        <taxon>Bacteroidota</taxon>
        <taxon>Bacteroidia</taxon>
        <taxon>Bacteroidales</taxon>
        <taxon>Odoribacteraceae</taxon>
        <taxon>Butyricimonas</taxon>
    </lineage>
</organism>
<protein>
    <submittedName>
        <fullName evidence="2">DNA-directed RNA polymerase specialized sigma24 family protein</fullName>
    </submittedName>
</protein>
<evidence type="ECO:0000313" key="2">
    <source>
        <dbReference type="EMBL" id="MBB4027904.1"/>
    </source>
</evidence>
<keyword evidence="3" id="KW-1185">Reference proteome</keyword>
<dbReference type="Pfam" id="PF08281">
    <property type="entry name" value="Sigma70_r4_2"/>
    <property type="match status" value="1"/>
</dbReference>
<keyword evidence="2" id="KW-0804">Transcription</keyword>
<proteinExistence type="predicted"/>
<evidence type="ECO:0000313" key="3">
    <source>
        <dbReference type="Proteomes" id="UP000546007"/>
    </source>
</evidence>
<evidence type="ECO:0000259" key="1">
    <source>
        <dbReference type="Pfam" id="PF08281"/>
    </source>
</evidence>
<name>A0A7W6N0E4_9BACT</name>
<dbReference type="GO" id="GO:0016987">
    <property type="term" value="F:sigma factor activity"/>
    <property type="evidence" value="ECO:0007669"/>
    <property type="project" value="InterPro"/>
</dbReference>
<feature type="domain" description="RNA polymerase sigma factor 70 region 4 type 2" evidence="1">
    <location>
        <begin position="7"/>
        <end position="47"/>
    </location>
</feature>
<dbReference type="AlphaFoldDB" id="A0A7W6N0E4"/>
<dbReference type="Proteomes" id="UP000546007">
    <property type="component" value="Unassembled WGS sequence"/>
</dbReference>
<dbReference type="GO" id="GO:0006352">
    <property type="term" value="P:DNA-templated transcription initiation"/>
    <property type="evidence" value="ECO:0007669"/>
    <property type="project" value="InterPro"/>
</dbReference>
<dbReference type="RefSeq" id="WP_124316365.1">
    <property type="nucleotide sequence ID" value="NZ_AP028155.1"/>
</dbReference>
<dbReference type="InterPro" id="IPR036388">
    <property type="entry name" value="WH-like_DNA-bd_sf"/>
</dbReference>
<comment type="caution">
    <text evidence="2">The sequence shown here is derived from an EMBL/GenBank/DDBJ whole genome shotgun (WGS) entry which is preliminary data.</text>
</comment>
<dbReference type="InterPro" id="IPR013324">
    <property type="entry name" value="RNA_pol_sigma_r3/r4-like"/>
</dbReference>
<dbReference type="OrthoDB" id="9784272at2"/>
<accession>A0A7W6N0E4</accession>
<dbReference type="GeneID" id="93099857"/>
<dbReference type="SUPFAM" id="SSF88659">
    <property type="entry name" value="Sigma3 and sigma4 domains of RNA polymerase sigma factors"/>
    <property type="match status" value="1"/>
</dbReference>
<dbReference type="GO" id="GO:0000428">
    <property type="term" value="C:DNA-directed RNA polymerase complex"/>
    <property type="evidence" value="ECO:0007669"/>
    <property type="project" value="UniProtKB-KW"/>
</dbReference>
<sequence>MRSLVWEELDKALAELPDEQCVVFELNELQNFSFKEISESTGIPVNTLISRKRYAILYLRERLYNLHEELLDE</sequence>
<dbReference type="InterPro" id="IPR013249">
    <property type="entry name" value="RNA_pol_sigma70_r4_t2"/>
</dbReference>
<dbReference type="EMBL" id="JACIES010000014">
    <property type="protein sequence ID" value="MBB4027904.1"/>
    <property type="molecule type" value="Genomic_DNA"/>
</dbReference>
<dbReference type="Gene3D" id="1.10.10.10">
    <property type="entry name" value="Winged helix-like DNA-binding domain superfamily/Winged helix DNA-binding domain"/>
    <property type="match status" value="1"/>
</dbReference>
<gene>
    <name evidence="2" type="ORF">GGR14_003721</name>
</gene>